<dbReference type="GO" id="GO:0006567">
    <property type="term" value="P:L-threonine catabolic process"/>
    <property type="evidence" value="ECO:0007669"/>
    <property type="project" value="TreeGrafter"/>
</dbReference>
<evidence type="ECO:0000256" key="1">
    <source>
        <dbReference type="ARBA" id="ARBA00001274"/>
    </source>
</evidence>
<dbReference type="InterPro" id="IPR001926">
    <property type="entry name" value="TrpB-like_PALP"/>
</dbReference>
<evidence type="ECO:0000256" key="7">
    <source>
        <dbReference type="ARBA" id="ARBA00025527"/>
    </source>
</evidence>
<dbReference type="Gene3D" id="3.40.50.1100">
    <property type="match status" value="2"/>
</dbReference>
<dbReference type="PROSITE" id="PS00165">
    <property type="entry name" value="DEHYDRATASE_SER_THR"/>
    <property type="match status" value="1"/>
</dbReference>
<evidence type="ECO:0000259" key="9">
    <source>
        <dbReference type="Pfam" id="PF00291"/>
    </source>
</evidence>
<proteinExistence type="inferred from homology"/>
<dbReference type="EMBL" id="KU665242">
    <property type="protein sequence ID" value="AQY61252.1"/>
    <property type="molecule type" value="Genomic_DNA"/>
</dbReference>
<evidence type="ECO:0000256" key="2">
    <source>
        <dbReference type="ARBA" id="ARBA00001933"/>
    </source>
</evidence>
<dbReference type="InterPro" id="IPR036052">
    <property type="entry name" value="TrpB-like_PALP_sf"/>
</dbReference>
<comment type="catalytic activity">
    <reaction evidence="1">
        <text>L-threonine = 2-oxobutanoate + NH4(+)</text>
        <dbReference type="Rhea" id="RHEA:22108"/>
        <dbReference type="ChEBI" id="CHEBI:16763"/>
        <dbReference type="ChEBI" id="CHEBI:28938"/>
        <dbReference type="ChEBI" id="CHEBI:57926"/>
        <dbReference type="EC" id="4.3.1.19"/>
    </reaction>
</comment>
<evidence type="ECO:0000256" key="4">
    <source>
        <dbReference type="ARBA" id="ARBA00012096"/>
    </source>
</evidence>
<dbReference type="Pfam" id="PF00291">
    <property type="entry name" value="PALP"/>
    <property type="match status" value="1"/>
</dbReference>
<dbReference type="SUPFAM" id="SSF53686">
    <property type="entry name" value="Tryptophan synthase beta subunit-like PLP-dependent enzymes"/>
    <property type="match status" value="1"/>
</dbReference>
<dbReference type="GO" id="GO:0009097">
    <property type="term" value="P:isoleucine biosynthetic process"/>
    <property type="evidence" value="ECO:0007669"/>
    <property type="project" value="TreeGrafter"/>
</dbReference>
<keyword evidence="5" id="KW-0663">Pyridoxal phosphate</keyword>
<dbReference type="EC" id="4.3.1.19" evidence="4"/>
<dbReference type="InterPro" id="IPR000634">
    <property type="entry name" value="Ser/Thr_deHydtase_PyrdxlP-BS"/>
</dbReference>
<evidence type="ECO:0000256" key="8">
    <source>
        <dbReference type="ARBA" id="ARBA00031427"/>
    </source>
</evidence>
<comment type="function">
    <text evidence="7">Catalyzes the anaerobic formation of alpha-ketobutyrate and ammonia from threonine in a two-step reaction. The first step involved a dehydration of threonine and a production of enamine intermediates (aminocrotonate), which tautomerizes to its imine form (iminobutyrate). Both intermediates are unstable and short-lived. The second step is the nonenzymatic hydrolysis of the enamine/imine intermediates to form 2-ketobutyrate and free ammonia. In the low water environment of the cell, the second step is accelerated by RidA.</text>
</comment>
<protein>
    <recommendedName>
        <fullName evidence="4">threonine ammonia-lyase</fullName>
        <ecNumber evidence="4">4.3.1.19</ecNumber>
    </recommendedName>
    <alternativeName>
        <fullName evidence="8">Threonine deaminase</fullName>
    </alternativeName>
</protein>
<dbReference type="GO" id="GO:0030170">
    <property type="term" value="F:pyridoxal phosphate binding"/>
    <property type="evidence" value="ECO:0007669"/>
    <property type="project" value="InterPro"/>
</dbReference>
<dbReference type="AlphaFoldDB" id="A0A1U9WY68"/>
<name>A0A1U9WY68_PLAAG</name>
<organism evidence="10">
    <name type="scientific">Planktothrix agardhii NIVA-CYA 68</name>
    <dbReference type="NCBI Taxonomy" id="329540"/>
    <lineage>
        <taxon>Bacteria</taxon>
        <taxon>Bacillati</taxon>
        <taxon>Cyanobacteriota</taxon>
        <taxon>Cyanophyceae</taxon>
        <taxon>Oscillatoriophycideae</taxon>
        <taxon>Oscillatoriales</taxon>
        <taxon>Microcoleaceae</taxon>
        <taxon>Planktothrix</taxon>
    </lineage>
</organism>
<evidence type="ECO:0000256" key="3">
    <source>
        <dbReference type="ARBA" id="ARBA00010869"/>
    </source>
</evidence>
<evidence type="ECO:0000256" key="5">
    <source>
        <dbReference type="ARBA" id="ARBA00022898"/>
    </source>
</evidence>
<dbReference type="InterPro" id="IPR050147">
    <property type="entry name" value="Ser/Thr_Dehydratase"/>
</dbReference>
<dbReference type="PANTHER" id="PTHR48078">
    <property type="entry name" value="THREONINE DEHYDRATASE, MITOCHONDRIAL-RELATED"/>
    <property type="match status" value="1"/>
</dbReference>
<dbReference type="FunFam" id="3.40.50.1100:FF:000005">
    <property type="entry name" value="Threonine dehydratase catabolic"/>
    <property type="match status" value="1"/>
</dbReference>
<dbReference type="GO" id="GO:0006565">
    <property type="term" value="P:L-serine catabolic process"/>
    <property type="evidence" value="ECO:0007669"/>
    <property type="project" value="TreeGrafter"/>
</dbReference>
<dbReference type="GO" id="GO:0003941">
    <property type="term" value="F:L-serine ammonia-lyase activity"/>
    <property type="evidence" value="ECO:0007669"/>
    <property type="project" value="TreeGrafter"/>
</dbReference>
<accession>A0A1U9WY68</accession>
<comment type="cofactor">
    <cofactor evidence="2">
        <name>pyridoxal 5'-phosphate</name>
        <dbReference type="ChEBI" id="CHEBI:597326"/>
    </cofactor>
</comment>
<feature type="domain" description="Tryptophan synthase beta chain-like PALP" evidence="9">
    <location>
        <begin position="19"/>
        <end position="180"/>
    </location>
</feature>
<evidence type="ECO:0000313" key="10">
    <source>
        <dbReference type="EMBL" id="AQY61252.1"/>
    </source>
</evidence>
<reference evidence="10" key="1">
    <citation type="journal article" date="2017" name="Front. Microbiol.">
        <title>Evolution of Anabaenopeptin Peptide Structural Variability in the Cyanobacterium Planktothrix.</title>
        <authorList>
            <person name="Entfellner E."/>
            <person name="Frei M."/>
            <person name="Christiansen G."/>
            <person name="Deng L."/>
            <person name="Blom J."/>
            <person name="Kurmayer R."/>
        </authorList>
    </citation>
    <scope>NUCLEOTIDE SEQUENCE</scope>
    <source>
        <strain evidence="10">PCC 7805</strain>
    </source>
</reference>
<dbReference type="GO" id="GO:0004794">
    <property type="term" value="F:threonine deaminase activity"/>
    <property type="evidence" value="ECO:0007669"/>
    <property type="project" value="UniProtKB-EC"/>
</dbReference>
<sequence length="181" mass="19605">MLCDYLVQILTARVYDVAQETPLESAPNLSARLNNKLLLKREDMQSVFSFKLRGAYNKMAHLSPNLLKKGVIAASAGNHAQGVALGASKLGTKAIIVMPVTTPQVKVNAVKARGGEVILYGDTFDESCAYARQLETEKGLTFIHPFDDPYVIAGQGTIGMEILRQYQQPIHAIFVAIGGGD</sequence>
<comment type="similarity">
    <text evidence="3">Belongs to the serine/threonine dehydratase family.</text>
</comment>
<keyword evidence="6 10" id="KW-0456">Lyase</keyword>
<evidence type="ECO:0000256" key="6">
    <source>
        <dbReference type="ARBA" id="ARBA00023239"/>
    </source>
</evidence>
<dbReference type="PANTHER" id="PTHR48078:SF11">
    <property type="entry name" value="THREONINE DEHYDRATASE, MITOCHONDRIAL"/>
    <property type="match status" value="1"/>
</dbReference>
<gene>
    <name evidence="10" type="primary">ilvA</name>
</gene>